<evidence type="ECO:0000313" key="2">
    <source>
        <dbReference type="EMBL" id="AVO40271.1"/>
    </source>
</evidence>
<dbReference type="Pfam" id="PF13362">
    <property type="entry name" value="Toprim_3"/>
    <property type="match status" value="1"/>
</dbReference>
<accession>A0A2S0MX37</accession>
<proteinExistence type="predicted"/>
<dbReference type="OrthoDB" id="9067983at2"/>
<reference evidence="2 3" key="1">
    <citation type="submission" date="2018-03" db="EMBL/GenBank/DDBJ databases">
        <title>Genome sequencing of Simplicispira sp.</title>
        <authorList>
            <person name="Kim S.-J."/>
            <person name="Heo J."/>
            <person name="Kwon S.-W."/>
        </authorList>
    </citation>
    <scope>NUCLEOTIDE SEQUENCE [LARGE SCALE GENOMIC DNA]</scope>
    <source>
        <strain evidence="2 3">SC1-8</strain>
    </source>
</reference>
<dbReference type="EMBL" id="CP027669">
    <property type="protein sequence ID" value="AVO40271.1"/>
    <property type="molecule type" value="Genomic_DNA"/>
</dbReference>
<feature type="domain" description="Toprim" evidence="1">
    <location>
        <begin position="192"/>
        <end position="291"/>
    </location>
</feature>
<name>A0A2S0MX37_9BURK</name>
<dbReference type="Pfam" id="PF13148">
    <property type="entry name" value="DUF3987"/>
    <property type="match status" value="1"/>
</dbReference>
<organism evidence="2 3">
    <name type="scientific">Simplicispira suum</name>
    <dbReference type="NCBI Taxonomy" id="2109915"/>
    <lineage>
        <taxon>Bacteria</taxon>
        <taxon>Pseudomonadati</taxon>
        <taxon>Pseudomonadota</taxon>
        <taxon>Betaproteobacteria</taxon>
        <taxon>Burkholderiales</taxon>
        <taxon>Comamonadaceae</taxon>
        <taxon>Simplicispira</taxon>
    </lineage>
</organism>
<dbReference type="AlphaFoldDB" id="A0A2S0MX37"/>
<protein>
    <recommendedName>
        <fullName evidence="1">Toprim domain-containing protein</fullName>
    </recommendedName>
</protein>
<keyword evidence="3" id="KW-1185">Reference proteome</keyword>
<dbReference type="InterPro" id="IPR034154">
    <property type="entry name" value="TOPRIM_DnaG/twinkle"/>
</dbReference>
<dbReference type="InterPro" id="IPR006171">
    <property type="entry name" value="TOPRIM_dom"/>
</dbReference>
<dbReference type="RefSeq" id="WP_106445264.1">
    <property type="nucleotide sequence ID" value="NZ_CP027669.1"/>
</dbReference>
<evidence type="ECO:0000259" key="1">
    <source>
        <dbReference type="Pfam" id="PF13362"/>
    </source>
</evidence>
<gene>
    <name evidence="2" type="ORF">C6571_02330</name>
</gene>
<dbReference type="CDD" id="cd01029">
    <property type="entry name" value="TOPRIM_primases"/>
    <property type="match status" value="1"/>
</dbReference>
<sequence>MIASEQFQQAIAGDRLPVPEVIHGDGTLYRFSTNGKRMDQSGWYVLHDDGDVPAGAYGCWRSGISKTWCSKDTKSMTPAERSAHLQRMQAIAQQREADKTQRQHDAATAAAQRWEAALPAPADHPYLAKKGVHAHGTRVEPDGFLIVPMRDTNGKLWNIERINPANFKDKKGLLGGRRTGLYYSIGKPKGVLIVCEGFATGASIHEATGDAVAVAFNAGNLREVAQALHSKYPKLRLILAADDDAFTDGNPGITKATEAARAVGGYLTKPNFGEQRNEAETDFNDLHQRAGLGAMQACFDAAVAVVADPVFPPLEDVAHGIDIDPATTAPEPLRAPLPPGEAYPVDALGDVLGGAARALHEVVKAPMALCCQSVLAAASLAAQAHFDVQLPWGQRKPLSLFLLTVGESGERKSAVDDVVLGAAKAHEKTAMAAYQEDMDRHEADMAAWGKATEAARTAATQGKKGTATAEQIRDAVAAVGDKPVAPIAPLRFVTDPTAEGLYKLLAMAQPSVALFSDEGGLLIGGHALNGDNFLKTITRWSKMWDGAPFDRVRAGDGVGILYGRRMALHQLAQGNVMVKLLSDRLANGQGLLARCLVAWPASTIGTRHADAFEWAGARPELKRMFAVLSGLLESEPRTSEKNPQELDPLELPLSAEAGQLALQAGNQFETLMATGNDLSELRDRTAKAVENACRIAGVLAAIEGGMGTSEITADHLARGLVLIQWYLAEALRIRGAAAVPQSVQDAEALSHWLHARGMRKFRTRDVLNAGPAQLRNKARLMAAIEQLVEAGYITACPAGTEIDGVKARKAWEVHHHVV</sequence>
<dbReference type="KEGG" id="simp:C6571_02330"/>
<dbReference type="InterPro" id="IPR025048">
    <property type="entry name" value="DUF3987"/>
</dbReference>
<evidence type="ECO:0000313" key="3">
    <source>
        <dbReference type="Proteomes" id="UP000239326"/>
    </source>
</evidence>
<dbReference type="Proteomes" id="UP000239326">
    <property type="component" value="Chromosome"/>
</dbReference>